<comment type="cofactor">
    <cofactor evidence="1">
        <name>[4Fe-4S] cluster</name>
        <dbReference type="ChEBI" id="CHEBI:49883"/>
    </cofactor>
</comment>
<dbReference type="GO" id="GO:0009055">
    <property type="term" value="F:electron transfer activity"/>
    <property type="evidence" value="ECO:0007669"/>
    <property type="project" value="InterPro"/>
</dbReference>
<evidence type="ECO:0000256" key="5">
    <source>
        <dbReference type="ARBA" id="ARBA00023002"/>
    </source>
</evidence>
<evidence type="ECO:0000256" key="2">
    <source>
        <dbReference type="ARBA" id="ARBA00011032"/>
    </source>
</evidence>
<name>A0A7C4RTF6_9BACT</name>
<dbReference type="PANTHER" id="PTHR30038:SF9">
    <property type="entry name" value="ALDEHYDE FERREDOXIN OXIDOREDUCTASE"/>
    <property type="match status" value="1"/>
</dbReference>
<dbReference type="SUPFAM" id="SSF48310">
    <property type="entry name" value="Aldehyde ferredoxin oxidoreductase, C-terminal domains"/>
    <property type="match status" value="1"/>
</dbReference>
<dbReference type="InterPro" id="IPR001203">
    <property type="entry name" value="OxRdtase_Ald_Fedxn_C"/>
</dbReference>
<dbReference type="Pfam" id="PF01314">
    <property type="entry name" value="AFOR_C"/>
    <property type="match status" value="1"/>
</dbReference>
<evidence type="ECO:0000256" key="8">
    <source>
        <dbReference type="ARBA" id="ARBA00049934"/>
    </source>
</evidence>
<dbReference type="InterPro" id="IPR013984">
    <property type="entry name" value="Ald_Fedxn_OxRdtase_dom2"/>
</dbReference>
<dbReference type="InterPro" id="IPR013983">
    <property type="entry name" value="Ald_Fedxn_OxRdtase_N"/>
</dbReference>
<dbReference type="PANTHER" id="PTHR30038">
    <property type="entry name" value="ALDEHYDE FERREDOXIN OXIDOREDUCTASE"/>
    <property type="match status" value="1"/>
</dbReference>
<evidence type="ECO:0000256" key="6">
    <source>
        <dbReference type="ARBA" id="ARBA00023004"/>
    </source>
</evidence>
<dbReference type="AlphaFoldDB" id="A0A7C4RTF6"/>
<keyword evidence="7" id="KW-0411">Iron-sulfur</keyword>
<evidence type="ECO:0000313" key="10">
    <source>
        <dbReference type="EMBL" id="HGU33724.1"/>
    </source>
</evidence>
<dbReference type="GO" id="GO:0046872">
    <property type="term" value="F:metal ion binding"/>
    <property type="evidence" value="ECO:0007669"/>
    <property type="project" value="UniProtKB-KW"/>
</dbReference>
<dbReference type="EMBL" id="DSUH01000297">
    <property type="protein sequence ID" value="HGU33724.1"/>
    <property type="molecule type" value="Genomic_DNA"/>
</dbReference>
<dbReference type="InterPro" id="IPR036021">
    <property type="entry name" value="Tungsten_al_ferr_oxy-like_C"/>
</dbReference>
<keyword evidence="5" id="KW-0560">Oxidoreductase</keyword>
<proteinExistence type="inferred from homology"/>
<dbReference type="Gene3D" id="1.10.599.10">
    <property type="entry name" value="Aldehyde Ferredoxin Oxidoreductase Protein, subunit A, domain 3"/>
    <property type="match status" value="1"/>
</dbReference>
<dbReference type="InterPro" id="IPR036503">
    <property type="entry name" value="Ald_Fedxn_OxRdtase_N_sf"/>
</dbReference>
<organism evidence="10">
    <name type="scientific">Desulfatirhabdium butyrativorans</name>
    <dbReference type="NCBI Taxonomy" id="340467"/>
    <lineage>
        <taxon>Bacteria</taxon>
        <taxon>Pseudomonadati</taxon>
        <taxon>Thermodesulfobacteriota</taxon>
        <taxon>Desulfobacteria</taxon>
        <taxon>Desulfobacterales</taxon>
        <taxon>Desulfatirhabdiaceae</taxon>
        <taxon>Desulfatirhabdium</taxon>
    </lineage>
</organism>
<keyword evidence="4" id="KW-0479">Metal-binding</keyword>
<sequence length="583" mass="64157">MDGLFHRMLVIDVTRQTFSVEPIGEADAAALLGGKGLGVSILLAKNPAGVDPLAPENHLVFALGPVSDSPVYGSCRYAVLSKSPLTGFLGHSYSGGRIATPMSRTGYDAMVIHGRSERPVWIEISDETVRFHDAAHLWGKDSFETEDAVKAALPTDRESGVVTIGPAGERMVRFAVIENDRWRSAGRSGMGAVLGSKRIKAVAFHGVQARPFADPDGLKSYGRETMNRFKDHPATAAYRNNGTPMMVALLNNAGGFPTRYWSAGRFDRWERIGADAMKERCGAKPKACRTCFMACGKMIEVMEGRHRGLRLEGPEYETLYAFGGLCMIDSIEEIAWLNDLCDRLGMDTISSGNLVALAMEAGRQGRIEERISYGSAEDAGRLLVQIAHREGIGAVLAEGIRSAADTFGMSEQAIHVKGMEPAGYDPRCLNGMALAYAVSDRGACHLRSTFYKAELAGMIPRDQVEGKAELFIDFEDRCTLHDCLVTCRFYRDFYTWEELSRIVALSTGRQADKTELQRVAARVSDLARTFNLREGMTAADDTLPKRFFQEPLENGDVIAPETFERLKADYYRLRGWNSDGTLK</sequence>
<dbReference type="InterPro" id="IPR051919">
    <property type="entry name" value="W-dependent_AOR"/>
</dbReference>
<evidence type="ECO:0000256" key="1">
    <source>
        <dbReference type="ARBA" id="ARBA00001966"/>
    </source>
</evidence>
<dbReference type="Pfam" id="PF02730">
    <property type="entry name" value="AFOR_N"/>
    <property type="match status" value="1"/>
</dbReference>
<dbReference type="GO" id="GO:0016625">
    <property type="term" value="F:oxidoreductase activity, acting on the aldehyde or oxo group of donors, iron-sulfur protein as acceptor"/>
    <property type="evidence" value="ECO:0007669"/>
    <property type="project" value="InterPro"/>
</dbReference>
<evidence type="ECO:0000256" key="4">
    <source>
        <dbReference type="ARBA" id="ARBA00022723"/>
    </source>
</evidence>
<dbReference type="GO" id="GO:0051539">
    <property type="term" value="F:4 iron, 4 sulfur cluster binding"/>
    <property type="evidence" value="ECO:0007669"/>
    <property type="project" value="UniProtKB-KW"/>
</dbReference>
<comment type="cofactor">
    <cofactor evidence="8">
        <name>tungstopterin</name>
        <dbReference type="ChEBI" id="CHEBI:30402"/>
    </cofactor>
</comment>
<reference evidence="10" key="1">
    <citation type="journal article" date="2020" name="mSystems">
        <title>Genome- and Community-Level Interaction Insights into Carbon Utilization and Element Cycling Functions of Hydrothermarchaeota in Hydrothermal Sediment.</title>
        <authorList>
            <person name="Zhou Z."/>
            <person name="Liu Y."/>
            <person name="Xu W."/>
            <person name="Pan J."/>
            <person name="Luo Z.H."/>
            <person name="Li M."/>
        </authorList>
    </citation>
    <scope>NUCLEOTIDE SEQUENCE [LARGE SCALE GENOMIC DNA]</scope>
    <source>
        <strain evidence="10">SpSt-477</strain>
    </source>
</reference>
<dbReference type="SMART" id="SM00790">
    <property type="entry name" value="AFOR_N"/>
    <property type="match status" value="1"/>
</dbReference>
<feature type="domain" description="Aldehyde ferredoxin oxidoreductase N-terminal" evidence="9">
    <location>
        <begin position="5"/>
        <end position="208"/>
    </location>
</feature>
<comment type="caution">
    <text evidence="10">The sequence shown here is derived from an EMBL/GenBank/DDBJ whole genome shotgun (WGS) entry which is preliminary data.</text>
</comment>
<dbReference type="Gene3D" id="3.60.9.10">
    <property type="entry name" value="Aldehyde ferredoxin oxidoreductase, N-terminal domain"/>
    <property type="match status" value="1"/>
</dbReference>
<keyword evidence="6" id="KW-0408">Iron</keyword>
<keyword evidence="3" id="KW-0004">4Fe-4S</keyword>
<protein>
    <submittedName>
        <fullName evidence="10">Aldehyde:ferredoxin oxidoreductase</fullName>
    </submittedName>
</protein>
<comment type="similarity">
    <text evidence="2">Belongs to the AOR/FOR family.</text>
</comment>
<evidence type="ECO:0000256" key="7">
    <source>
        <dbReference type="ARBA" id="ARBA00023014"/>
    </source>
</evidence>
<gene>
    <name evidence="10" type="ORF">ENS29_12855</name>
</gene>
<evidence type="ECO:0000259" key="9">
    <source>
        <dbReference type="SMART" id="SM00790"/>
    </source>
</evidence>
<accession>A0A7C4RTF6</accession>
<dbReference type="Gene3D" id="1.10.569.10">
    <property type="entry name" value="Aldehyde Ferredoxin Oxidoreductase Protein, subunit A, domain 2"/>
    <property type="match status" value="1"/>
</dbReference>
<dbReference type="InterPro" id="IPR013985">
    <property type="entry name" value="Ald_Fedxn_OxRdtase_dom3"/>
</dbReference>
<dbReference type="SUPFAM" id="SSF56228">
    <property type="entry name" value="Aldehyde ferredoxin oxidoreductase, N-terminal domain"/>
    <property type="match status" value="1"/>
</dbReference>
<evidence type="ECO:0000256" key="3">
    <source>
        <dbReference type="ARBA" id="ARBA00022485"/>
    </source>
</evidence>